<protein>
    <submittedName>
        <fullName evidence="1">Uncharacterized protein</fullName>
    </submittedName>
</protein>
<evidence type="ECO:0000313" key="1">
    <source>
        <dbReference type="EMBL" id="EPX84792.1"/>
    </source>
</evidence>
<dbReference type="RefSeq" id="WP_020042134.1">
    <property type="nucleotide sequence ID" value="NZ_KE557274.1"/>
</dbReference>
<dbReference type="HOGENOM" id="CLU_2773505_0_0_5"/>
<organism evidence="1 2">
    <name type="scientific">Salipiger mucosus DSM 16094</name>
    <dbReference type="NCBI Taxonomy" id="1123237"/>
    <lineage>
        <taxon>Bacteria</taxon>
        <taxon>Pseudomonadati</taxon>
        <taxon>Pseudomonadota</taxon>
        <taxon>Alphaproteobacteria</taxon>
        <taxon>Rhodobacterales</taxon>
        <taxon>Roseobacteraceae</taxon>
        <taxon>Salipiger</taxon>
    </lineage>
</organism>
<dbReference type="EMBL" id="APVH01000012">
    <property type="protein sequence ID" value="EPX84792.1"/>
    <property type="molecule type" value="Genomic_DNA"/>
</dbReference>
<dbReference type="OrthoDB" id="9957842at2"/>
<proteinExistence type="predicted"/>
<dbReference type="AlphaFoldDB" id="S9QYW7"/>
<dbReference type="Proteomes" id="UP000015347">
    <property type="component" value="Unassembled WGS sequence"/>
</dbReference>
<evidence type="ECO:0000313" key="2">
    <source>
        <dbReference type="Proteomes" id="UP000015347"/>
    </source>
</evidence>
<gene>
    <name evidence="1" type="ORF">Salmuc_01365</name>
</gene>
<comment type="caution">
    <text evidence="1">The sequence shown here is derived from an EMBL/GenBank/DDBJ whole genome shotgun (WGS) entry which is preliminary data.</text>
</comment>
<sequence>MTENTAKTWKDLVAPLARKLDIAAKFDEQATWNATGAASFRDILKEMARMLDEVAPKREASLRQEFEAR</sequence>
<keyword evidence="2" id="KW-1185">Reference proteome</keyword>
<accession>S9QYW7</accession>
<name>S9QYW7_9RHOB</name>
<dbReference type="STRING" id="1123237.Salmuc_01365"/>
<reference evidence="2" key="1">
    <citation type="journal article" date="2014" name="Stand. Genomic Sci.">
        <title>Genome sequence of the exopolysaccharide-producing Salipiger mucosus type strain (DSM 16094(T)), a moderately halophilic member of the Roseobacter clade.</title>
        <authorList>
            <person name="Riedel T."/>
            <person name="Spring S."/>
            <person name="Fiebig A."/>
            <person name="Petersen J."/>
            <person name="Kyrpides N.C."/>
            <person name="Goker M."/>
            <person name="Klenk H.P."/>
        </authorList>
    </citation>
    <scope>NUCLEOTIDE SEQUENCE [LARGE SCALE GENOMIC DNA]</scope>
    <source>
        <strain evidence="2">DSM 16094</strain>
    </source>
</reference>